<feature type="region of interest" description="Disordered" evidence="1">
    <location>
        <begin position="1"/>
        <end position="54"/>
    </location>
</feature>
<evidence type="ECO:0000256" key="1">
    <source>
        <dbReference type="SAM" id="MobiDB-lite"/>
    </source>
</evidence>
<accession>A0A0R3T257</accession>
<reference evidence="2 3" key="2">
    <citation type="submission" date="2018-11" db="EMBL/GenBank/DDBJ databases">
        <authorList>
            <consortium name="Pathogen Informatics"/>
        </authorList>
    </citation>
    <scope>NUCLEOTIDE SEQUENCE [LARGE SCALE GENOMIC DNA]</scope>
</reference>
<evidence type="ECO:0000313" key="3">
    <source>
        <dbReference type="Proteomes" id="UP000278807"/>
    </source>
</evidence>
<dbReference type="WBParaSite" id="HNAJ_0000099701-mRNA-1">
    <property type="protein sequence ID" value="HNAJ_0000099701-mRNA-1"/>
    <property type="gene ID" value="HNAJ_0000099701"/>
</dbReference>
<proteinExistence type="predicted"/>
<name>A0A0R3T257_RODNA</name>
<evidence type="ECO:0000313" key="4">
    <source>
        <dbReference type="WBParaSite" id="HNAJ_0000099701-mRNA-1"/>
    </source>
</evidence>
<feature type="compositionally biased region" description="Polar residues" evidence="1">
    <location>
        <begin position="1"/>
        <end position="12"/>
    </location>
</feature>
<dbReference type="EMBL" id="UZAE01000343">
    <property type="protein sequence ID" value="VDN96856.1"/>
    <property type="molecule type" value="Genomic_DNA"/>
</dbReference>
<feature type="compositionally biased region" description="Polar residues" evidence="1">
    <location>
        <begin position="25"/>
        <end position="35"/>
    </location>
</feature>
<evidence type="ECO:0000313" key="2">
    <source>
        <dbReference type="EMBL" id="VDN96856.1"/>
    </source>
</evidence>
<keyword evidence="3" id="KW-1185">Reference proteome</keyword>
<dbReference type="Proteomes" id="UP000278807">
    <property type="component" value="Unassembled WGS sequence"/>
</dbReference>
<organism evidence="4">
    <name type="scientific">Rodentolepis nana</name>
    <name type="common">Dwarf tapeworm</name>
    <name type="synonym">Hymenolepis nana</name>
    <dbReference type="NCBI Taxonomy" id="102285"/>
    <lineage>
        <taxon>Eukaryota</taxon>
        <taxon>Metazoa</taxon>
        <taxon>Spiralia</taxon>
        <taxon>Lophotrochozoa</taxon>
        <taxon>Platyhelminthes</taxon>
        <taxon>Cestoda</taxon>
        <taxon>Eucestoda</taxon>
        <taxon>Cyclophyllidea</taxon>
        <taxon>Hymenolepididae</taxon>
        <taxon>Rodentolepis</taxon>
    </lineage>
</organism>
<gene>
    <name evidence="2" type="ORF">HNAJ_LOCUS997</name>
</gene>
<protein>
    <submittedName>
        <fullName evidence="2 4">Uncharacterized protein</fullName>
    </submittedName>
</protein>
<reference evidence="4" key="1">
    <citation type="submission" date="2017-02" db="UniProtKB">
        <authorList>
            <consortium name="WormBaseParasite"/>
        </authorList>
    </citation>
    <scope>IDENTIFICATION</scope>
</reference>
<dbReference type="AlphaFoldDB" id="A0A0R3T257"/>
<sequence>MVPSFKSISKLNTRLPPIPGKRVTQVHSPSMSSNFGDEGQAEDKSSPKVAPRRHGEFTILIDL</sequence>